<accession>A0ABT7UJX2</accession>
<evidence type="ECO:0000313" key="6">
    <source>
        <dbReference type="Proteomes" id="UP001529275"/>
    </source>
</evidence>
<feature type="region of interest" description="Disordered" evidence="1">
    <location>
        <begin position="25"/>
        <end position="52"/>
    </location>
</feature>
<evidence type="ECO:0000256" key="1">
    <source>
        <dbReference type="SAM" id="MobiDB-lite"/>
    </source>
</evidence>
<gene>
    <name evidence="5" type="ORF">QUV98_09000</name>
</gene>
<feature type="domain" description="Tim44-like" evidence="4">
    <location>
        <begin position="81"/>
        <end position="221"/>
    </location>
</feature>
<proteinExistence type="predicted"/>
<keyword evidence="3" id="KW-0732">Signal</keyword>
<reference evidence="6" key="1">
    <citation type="submission" date="2023-06" db="EMBL/GenBank/DDBJ databases">
        <title>Identification and characterization of horizontal gene transfer across gut microbiota members of farm animals based on homology search.</title>
        <authorList>
            <person name="Zeman M."/>
            <person name="Kubasova T."/>
            <person name="Jahodarova E."/>
            <person name="Nykrynova M."/>
            <person name="Rychlik I."/>
        </authorList>
    </citation>
    <scope>NUCLEOTIDE SEQUENCE [LARGE SCALE GENOMIC DNA]</scope>
    <source>
        <strain evidence="6">ET341</strain>
    </source>
</reference>
<evidence type="ECO:0000313" key="5">
    <source>
        <dbReference type="EMBL" id="MDM8196449.1"/>
    </source>
</evidence>
<dbReference type="RefSeq" id="WP_158093996.1">
    <property type="nucleotide sequence ID" value="NZ_JAUDCK010000035.1"/>
</dbReference>
<keyword evidence="2" id="KW-0472">Membrane</keyword>
<reference evidence="5 6" key="2">
    <citation type="submission" date="2023-06" db="EMBL/GenBank/DDBJ databases">
        <authorList>
            <person name="Zeman M."/>
            <person name="Kubasova T."/>
            <person name="Jahodarova E."/>
            <person name="Nykrynova M."/>
            <person name="Rychlik I."/>
        </authorList>
    </citation>
    <scope>NUCLEOTIDE SEQUENCE [LARGE SCALE GENOMIC DNA]</scope>
    <source>
        <strain evidence="5 6">ET341</strain>
    </source>
</reference>
<feature type="signal peptide" evidence="3">
    <location>
        <begin position="1"/>
        <end position="22"/>
    </location>
</feature>
<evidence type="ECO:0000259" key="4">
    <source>
        <dbReference type="SMART" id="SM00978"/>
    </source>
</evidence>
<name>A0ABT7UJX2_9FIRM</name>
<comment type="caution">
    <text evidence="5">The sequence shown here is derived from an EMBL/GenBank/DDBJ whole genome shotgun (WGS) entry which is preliminary data.</text>
</comment>
<dbReference type="Pfam" id="PF04280">
    <property type="entry name" value="Tim44"/>
    <property type="match status" value="1"/>
</dbReference>
<dbReference type="SMART" id="SM00978">
    <property type="entry name" value="Tim44"/>
    <property type="match status" value="1"/>
</dbReference>
<keyword evidence="2" id="KW-1133">Transmembrane helix</keyword>
<feature type="transmembrane region" description="Helical" evidence="2">
    <location>
        <begin position="50"/>
        <end position="69"/>
    </location>
</feature>
<sequence>MKRLLLVFIVFMILLTPVGARAGGGSSSGGGGGGSSHTSSHRSRRSSGNGSPIAGVIGIGACMGMIVYWKRKKARHMHQEIKDDLSFAYQQDDFWNEKVLKKKVKEKYLIIQEAWSKQDLETLKKHLSESLYEQWKLKIEWQQYQQQYNQLDHIQLLKVILVDLHDAIDNQQDFFWVYIEGKMNDLMIEKQEVIASNHECFVEYWKFVRHGNDFLLDEIKQQDEVES</sequence>
<keyword evidence="6" id="KW-1185">Reference proteome</keyword>
<feature type="compositionally biased region" description="Gly residues" evidence="1">
    <location>
        <begin position="25"/>
        <end position="35"/>
    </location>
</feature>
<dbReference type="InterPro" id="IPR007379">
    <property type="entry name" value="Tim44-like_dom"/>
</dbReference>
<protein>
    <submittedName>
        <fullName evidence="5">TIM44-like domain-containing protein</fullName>
    </submittedName>
</protein>
<organism evidence="5 6">
    <name type="scientific">Massilimicrobiota timonensis</name>
    <dbReference type="NCBI Taxonomy" id="1776392"/>
    <lineage>
        <taxon>Bacteria</taxon>
        <taxon>Bacillati</taxon>
        <taxon>Bacillota</taxon>
        <taxon>Erysipelotrichia</taxon>
        <taxon>Erysipelotrichales</taxon>
        <taxon>Erysipelotrichaceae</taxon>
        <taxon>Massilimicrobiota</taxon>
    </lineage>
</organism>
<keyword evidence="2" id="KW-0812">Transmembrane</keyword>
<feature type="chain" id="PRO_5045329581" evidence="3">
    <location>
        <begin position="23"/>
        <end position="227"/>
    </location>
</feature>
<evidence type="ECO:0000256" key="2">
    <source>
        <dbReference type="SAM" id="Phobius"/>
    </source>
</evidence>
<evidence type="ECO:0000256" key="3">
    <source>
        <dbReference type="SAM" id="SignalP"/>
    </source>
</evidence>
<dbReference type="Proteomes" id="UP001529275">
    <property type="component" value="Unassembled WGS sequence"/>
</dbReference>
<dbReference type="EMBL" id="JAUDCK010000035">
    <property type="protein sequence ID" value="MDM8196449.1"/>
    <property type="molecule type" value="Genomic_DNA"/>
</dbReference>
<dbReference type="SUPFAM" id="SSF54427">
    <property type="entry name" value="NTF2-like"/>
    <property type="match status" value="1"/>
</dbReference>
<dbReference type="Gene3D" id="3.10.450.240">
    <property type="match status" value="1"/>
</dbReference>
<dbReference type="InterPro" id="IPR032710">
    <property type="entry name" value="NTF2-like_dom_sf"/>
</dbReference>